<name>A0A8H3BTN2_9AGAM</name>
<evidence type="ECO:0008006" key="3">
    <source>
        <dbReference type="Google" id="ProtNLM"/>
    </source>
</evidence>
<organism evidence="1 2">
    <name type="scientific">Rhizoctonia solani</name>
    <dbReference type="NCBI Taxonomy" id="456999"/>
    <lineage>
        <taxon>Eukaryota</taxon>
        <taxon>Fungi</taxon>
        <taxon>Dikarya</taxon>
        <taxon>Basidiomycota</taxon>
        <taxon>Agaricomycotina</taxon>
        <taxon>Agaricomycetes</taxon>
        <taxon>Cantharellales</taxon>
        <taxon>Ceratobasidiaceae</taxon>
        <taxon>Rhizoctonia</taxon>
    </lineage>
</organism>
<comment type="caution">
    <text evidence="1">The sequence shown here is derived from an EMBL/GenBank/DDBJ whole genome shotgun (WGS) entry which is preliminary data.</text>
</comment>
<gene>
    <name evidence="1" type="ORF">RDB_LOCUS80063</name>
</gene>
<dbReference type="Proteomes" id="UP000663831">
    <property type="component" value="Unassembled WGS sequence"/>
</dbReference>
<evidence type="ECO:0000313" key="2">
    <source>
        <dbReference type="Proteomes" id="UP000663831"/>
    </source>
</evidence>
<proteinExistence type="predicted"/>
<dbReference type="AlphaFoldDB" id="A0A8H3BTN2"/>
<dbReference type="EMBL" id="CAJMWV010002535">
    <property type="protein sequence ID" value="CAE6465005.1"/>
    <property type="molecule type" value="Genomic_DNA"/>
</dbReference>
<protein>
    <recommendedName>
        <fullName evidence="3">MYND-type domain-containing protein</fullName>
    </recommendedName>
</protein>
<reference evidence="1" key="1">
    <citation type="submission" date="2021-01" db="EMBL/GenBank/DDBJ databases">
        <authorList>
            <person name="Kaushik A."/>
        </authorList>
    </citation>
    <scope>NUCLEOTIDE SEQUENCE</scope>
    <source>
        <strain evidence="1">AG3-1AP</strain>
    </source>
</reference>
<evidence type="ECO:0000313" key="1">
    <source>
        <dbReference type="EMBL" id="CAE6465005.1"/>
    </source>
</evidence>
<accession>A0A8H3BTN2</accession>
<sequence length="575" mass="65090">MSGRPHAQWGRPLAAYILAHGKDKAIERVPYDAEFEPIALDGIQKVCRLAGDIDTITKRDVDQVTLSTLNTILKLSQSPLYLRHFESTLLISGCIKLMTSVSISGKSSPFSYEYGYLSFKILTIAIGACVLARSYELTPVVERMIGDRETPILQMFSNEVSQVIKQEIEDAYDDDAACDWLLGWAKAPERPQEPPLASRVDISTLLNILAGDCKAFMKAWSSTFSPRLSGVMFLLWRYVFNKCIMKPSPQPEIQLNPFCELIWRCMIMATTDEVNPLMYMFNTVQAAGADNWEKYSNTPAGRFDADDSRTILNLFIMRMAPANLERYSRLGFAEMTAFLRFIKRRVEPGCENLFPQVFNMVLDRTWEALDTNELDDGMLVDATGRTLMYLGNCMQILGGSFPLNSTVIMQITAILAEKRVFELVGRVVLMMKYTVVPPGGSDPEAGRNGMFRVFSELFFEQVEQLAAESDLERAFSHYVPEWLKISRHLATLRFRIETEPRPIWDHYEVRGISWWDMAKCLGLEQQIKAALESGKSCSYARCPAPNDLGGGQLTCRLCYRPTYCSAQCQARWVCS</sequence>